<reference evidence="2 3" key="1">
    <citation type="submission" date="2015-12" db="EMBL/GenBank/DDBJ databases">
        <title>The genome of Folsomia candida.</title>
        <authorList>
            <person name="Faddeeva A."/>
            <person name="Derks M.F."/>
            <person name="Anvar Y."/>
            <person name="Smit S."/>
            <person name="Van Straalen N."/>
            <person name="Roelofs D."/>
        </authorList>
    </citation>
    <scope>NUCLEOTIDE SEQUENCE [LARGE SCALE GENOMIC DNA]</scope>
    <source>
        <strain evidence="2 3">VU population</strain>
        <tissue evidence="2">Whole body</tissue>
    </source>
</reference>
<evidence type="ECO:0000313" key="3">
    <source>
        <dbReference type="Proteomes" id="UP000198287"/>
    </source>
</evidence>
<accession>A0A226DM61</accession>
<feature type="chain" id="PRO_5013370756" evidence="1">
    <location>
        <begin position="19"/>
        <end position="592"/>
    </location>
</feature>
<feature type="signal peptide" evidence="1">
    <location>
        <begin position="1"/>
        <end position="18"/>
    </location>
</feature>
<dbReference type="OrthoDB" id="8299140at2759"/>
<dbReference type="Gene3D" id="1.10.287.70">
    <property type="match status" value="1"/>
</dbReference>
<comment type="caution">
    <text evidence="2">The sequence shown here is derived from an EMBL/GenBank/DDBJ whole genome shotgun (WGS) entry which is preliminary data.</text>
</comment>
<dbReference type="Proteomes" id="UP000198287">
    <property type="component" value="Unassembled WGS sequence"/>
</dbReference>
<sequence>MWGRKFELYVLFLRFILARFSNFVKPISVFSLTDLLMNISDCDLQMIHSGDYHSQLSFNNVNLVTTTIFTPDFDYPTNPPSLDTLNSRVSQCRLSFILFVSQKGQDIYYPIMTWMNIASNHYALFRDFTKPYPNPRRLMSNINVIIILVLDRPKFEVLDPFYYFHRPVIYHTVLIEAIPGQNFEICFLRMVFRNPGSDMACSSEIPMNQKNFIAVIHQRKLEWETWCIQGLPWDFINSTMHNTKRLSVTRKITAELLASDIFSMANGTFYKDTICYAKPIITKFSTSMSSNLEDVELMFTENEGYQFLTCYVEPYISFYFYFKPFQTQLWAVLGISILTIVAVPKTVQYFRNEMQPFSSWLFVMATLFEEAGYVPGFIEKTTFFRLSLGVWCVMSVILTNAYNGLMILELNAPRETQHPNEFSQLRCENGFDHTAEFQSSYGKIKNPKFNNTVRNSKLYLASRDFQIFLTKLLGLDWFPDSKLEKYNIDFTMVQDRCYRLLSQIERNSGAKRQPEFLNVLTTLALNFLKTSANKSAWYAALYLFNARHSFHPKEFSYLPGNMSDSVLQRNIEKEIIQCGKTVYIAKVQRAPT</sequence>
<keyword evidence="1" id="KW-0732">Signal</keyword>
<proteinExistence type="predicted"/>
<name>A0A226DM61_FOLCA</name>
<gene>
    <name evidence="2" type="ORF">Fcan01_19282</name>
</gene>
<evidence type="ECO:0000256" key="1">
    <source>
        <dbReference type="SAM" id="SignalP"/>
    </source>
</evidence>
<protein>
    <submittedName>
        <fullName evidence="2">Uncharacterized protein</fullName>
    </submittedName>
</protein>
<keyword evidence="3" id="KW-1185">Reference proteome</keyword>
<evidence type="ECO:0000313" key="2">
    <source>
        <dbReference type="EMBL" id="OXA46210.1"/>
    </source>
</evidence>
<organism evidence="2 3">
    <name type="scientific">Folsomia candida</name>
    <name type="common">Springtail</name>
    <dbReference type="NCBI Taxonomy" id="158441"/>
    <lineage>
        <taxon>Eukaryota</taxon>
        <taxon>Metazoa</taxon>
        <taxon>Ecdysozoa</taxon>
        <taxon>Arthropoda</taxon>
        <taxon>Hexapoda</taxon>
        <taxon>Collembola</taxon>
        <taxon>Entomobryomorpha</taxon>
        <taxon>Isotomoidea</taxon>
        <taxon>Isotomidae</taxon>
        <taxon>Proisotominae</taxon>
        <taxon>Folsomia</taxon>
    </lineage>
</organism>
<dbReference type="AlphaFoldDB" id="A0A226DM61"/>
<dbReference type="EMBL" id="LNIX01000016">
    <property type="protein sequence ID" value="OXA46210.1"/>
    <property type="molecule type" value="Genomic_DNA"/>
</dbReference>